<feature type="compositionally biased region" description="Polar residues" evidence="1">
    <location>
        <begin position="908"/>
        <end position="922"/>
    </location>
</feature>
<dbReference type="RefSeq" id="XP_010775419.1">
    <property type="nucleotide sequence ID" value="XM_010777117.1"/>
</dbReference>
<dbReference type="PANTHER" id="PTHR15670:SF4">
    <property type="entry name" value="RHO GTPASE-ACTIVATING PROTEIN 11A"/>
    <property type="match status" value="1"/>
</dbReference>
<feature type="region of interest" description="Disordered" evidence="1">
    <location>
        <begin position="908"/>
        <end position="947"/>
    </location>
</feature>
<dbReference type="Gene3D" id="1.10.555.10">
    <property type="entry name" value="Rho GTPase activation protein"/>
    <property type="match status" value="1"/>
</dbReference>
<protein>
    <submittedName>
        <fullName evidence="4">Rho GTPase-activating protein 11A</fullName>
    </submittedName>
</protein>
<dbReference type="OrthoDB" id="410651at2759"/>
<dbReference type="Pfam" id="PF00620">
    <property type="entry name" value="RhoGAP"/>
    <property type="match status" value="1"/>
</dbReference>
<name>A0A6I9NCG0_9TELE</name>
<dbReference type="SUPFAM" id="SSF48350">
    <property type="entry name" value="GTPase activation domain, GAP"/>
    <property type="match status" value="1"/>
</dbReference>
<dbReference type="Proteomes" id="UP000504611">
    <property type="component" value="Unplaced"/>
</dbReference>
<dbReference type="KEGG" id="ncc:104950581"/>
<dbReference type="GeneID" id="104950581"/>
<dbReference type="InterPro" id="IPR008936">
    <property type="entry name" value="Rho_GTPase_activation_prot"/>
</dbReference>
<evidence type="ECO:0000313" key="3">
    <source>
        <dbReference type="Proteomes" id="UP000504611"/>
    </source>
</evidence>
<feature type="domain" description="Rho-GAP" evidence="2">
    <location>
        <begin position="49"/>
        <end position="239"/>
    </location>
</feature>
<feature type="compositionally biased region" description="Basic residues" evidence="1">
    <location>
        <begin position="396"/>
        <end position="409"/>
    </location>
</feature>
<evidence type="ECO:0000259" key="2">
    <source>
        <dbReference type="PROSITE" id="PS50238"/>
    </source>
</evidence>
<reference evidence="4" key="1">
    <citation type="submission" date="2025-08" db="UniProtKB">
        <authorList>
            <consortium name="RefSeq"/>
        </authorList>
    </citation>
    <scope>IDENTIFICATION</scope>
    <source>
        <tissue evidence="4">Muscle</tissue>
    </source>
</reference>
<dbReference type="SMART" id="SM00324">
    <property type="entry name" value="RhoGAP"/>
    <property type="match status" value="1"/>
</dbReference>
<dbReference type="GO" id="GO:0007165">
    <property type="term" value="P:signal transduction"/>
    <property type="evidence" value="ECO:0007669"/>
    <property type="project" value="InterPro"/>
</dbReference>
<organism evidence="3 4">
    <name type="scientific">Notothenia coriiceps</name>
    <name type="common">black rockcod</name>
    <dbReference type="NCBI Taxonomy" id="8208"/>
    <lineage>
        <taxon>Eukaryota</taxon>
        <taxon>Metazoa</taxon>
        <taxon>Chordata</taxon>
        <taxon>Craniata</taxon>
        <taxon>Vertebrata</taxon>
        <taxon>Euteleostomi</taxon>
        <taxon>Actinopterygii</taxon>
        <taxon>Neopterygii</taxon>
        <taxon>Teleostei</taxon>
        <taxon>Neoteleostei</taxon>
        <taxon>Acanthomorphata</taxon>
        <taxon>Eupercaria</taxon>
        <taxon>Perciformes</taxon>
        <taxon>Notothenioidei</taxon>
        <taxon>Nototheniidae</taxon>
        <taxon>Notothenia</taxon>
    </lineage>
</organism>
<dbReference type="AlphaFoldDB" id="A0A6I9NCG0"/>
<evidence type="ECO:0000256" key="1">
    <source>
        <dbReference type="SAM" id="MobiDB-lite"/>
    </source>
</evidence>
<gene>
    <name evidence="4" type="primary">arhgap11a</name>
</gene>
<evidence type="ECO:0000313" key="4">
    <source>
        <dbReference type="RefSeq" id="XP_010775419.1"/>
    </source>
</evidence>
<accession>A0A6I9NCG0</accession>
<dbReference type="CTD" id="9824"/>
<dbReference type="InterPro" id="IPR000198">
    <property type="entry name" value="RhoGAP_dom"/>
</dbReference>
<dbReference type="PANTHER" id="PTHR15670">
    <property type="entry name" value="RHO GTPASE ACTIVATING PROTEIN 11A"/>
    <property type="match status" value="1"/>
</dbReference>
<sequence>MKVMEKNMMRLVAVQHLRAAYGIKTKNWNKNKAVSCKTAASNSTKVFGVSLETLPYYNMECGTVPRFLVDACMMLLAHVDTEGLFRKSGSVIRLKALRAKLDAGEECLSTALPCDIAGLVKQFFRELPEPVLPSELEEAFLKAQQLPTELDRTSATMLLSSVLPEKNLSTLRHFLDFLHNVSMRSAENKMDSSNLSVILAPNILHSGDGTEKMNAHTEKRLKQQAAIVHCFIENAHNFGVLPQFLLEKVPAMMGCEGGVLSPSHDGLEELDLNSGMKKKLRRSFGDMVNGALNKIKTNRTPTNSNQSDSLVFSSATPVIATPSSKRKLPLESGHSFGFSNKKRRSVKKTLGIDLLPNPLFSATSTPGSAYSASGVLDSPNNPSSAGKSRRQPAVSVRRKSRRISNRHAVNRVESGRAGCFSPKVSKKEGPRKSLRLRFNLGKSSKEAVSESVGWRLATQESTTSFRFTEETEFSPAALPRKAESKSTKFISKSEDNLLTPACDSSVHQTSWSRETPGGAQSFRGGSFTDTPMNMCLKNNYNSEPAIVVSKPPAVSVFPKKLCCASSAESLLESEIFFTESQTAPTLLKIQKAFTKSGSDLQRPCTSVGTDTTKTLDSLFPPPETPPAKVLPVDTCASSFPAQQSFLAYDQNITFGQLEMAALSPLHIDSVLFECGVYRTPAAQADAGSFCAAAISSLNSSTVGESDAEVELVNCSRLVDALDIQSPAHFKLCVPSRQQSTPYRLGLEFRDEFSTPPKIGTKLRAVKNKCSSECGAEKQQPLSPRSLETEKRRVVDHIHHFNKLTLLSPKGALAKLVRSPLQFKRTPVRQTVRRMNSLLGDSQNGPIMKAVSLESGLSPHPQLQLHLGEGKLSNSVCHIKKPPPVPPKKPSTLARKAKVCPLADLTNKFQPKTNVDSSDQSGAQKPLGQQVVEKDMSHYRGSPRNPLNQVRLMSATKPIDL</sequence>
<dbReference type="GO" id="GO:0005096">
    <property type="term" value="F:GTPase activator activity"/>
    <property type="evidence" value="ECO:0007669"/>
    <property type="project" value="TreeGrafter"/>
</dbReference>
<proteinExistence type="predicted"/>
<keyword evidence="3" id="KW-1185">Reference proteome</keyword>
<dbReference type="InterPro" id="IPR042869">
    <property type="entry name" value="ARHGAP11A/B"/>
</dbReference>
<feature type="region of interest" description="Disordered" evidence="1">
    <location>
        <begin position="366"/>
        <end position="432"/>
    </location>
</feature>
<dbReference type="PROSITE" id="PS50238">
    <property type="entry name" value="RHOGAP"/>
    <property type="match status" value="1"/>
</dbReference>